<dbReference type="Proteomes" id="UP000287651">
    <property type="component" value="Unassembled WGS sequence"/>
</dbReference>
<gene>
    <name evidence="1" type="ORF">B296_00044545</name>
</gene>
<protein>
    <submittedName>
        <fullName evidence="1">Uncharacterized protein</fullName>
    </submittedName>
</protein>
<accession>A0A426XS43</accession>
<dbReference type="AlphaFoldDB" id="A0A426XS43"/>
<organism evidence="1 2">
    <name type="scientific">Ensete ventricosum</name>
    <name type="common">Abyssinian banana</name>
    <name type="synonym">Musa ensete</name>
    <dbReference type="NCBI Taxonomy" id="4639"/>
    <lineage>
        <taxon>Eukaryota</taxon>
        <taxon>Viridiplantae</taxon>
        <taxon>Streptophyta</taxon>
        <taxon>Embryophyta</taxon>
        <taxon>Tracheophyta</taxon>
        <taxon>Spermatophyta</taxon>
        <taxon>Magnoliopsida</taxon>
        <taxon>Liliopsida</taxon>
        <taxon>Zingiberales</taxon>
        <taxon>Musaceae</taxon>
        <taxon>Ensete</taxon>
    </lineage>
</organism>
<reference evidence="1 2" key="1">
    <citation type="journal article" date="2014" name="Agronomy (Basel)">
        <title>A Draft Genome Sequence for Ensete ventricosum, the Drought-Tolerant Tree Against Hunger.</title>
        <authorList>
            <person name="Harrison J."/>
            <person name="Moore K.A."/>
            <person name="Paszkiewicz K."/>
            <person name="Jones T."/>
            <person name="Grant M."/>
            <person name="Ambacheew D."/>
            <person name="Muzemil S."/>
            <person name="Studholme D.J."/>
        </authorList>
    </citation>
    <scope>NUCLEOTIDE SEQUENCE [LARGE SCALE GENOMIC DNA]</scope>
</reference>
<proteinExistence type="predicted"/>
<evidence type="ECO:0000313" key="2">
    <source>
        <dbReference type="Proteomes" id="UP000287651"/>
    </source>
</evidence>
<evidence type="ECO:0000313" key="1">
    <source>
        <dbReference type="EMBL" id="RRT42308.1"/>
    </source>
</evidence>
<name>A0A426XS43_ENSVE</name>
<dbReference type="EMBL" id="AMZH03017942">
    <property type="protein sequence ID" value="RRT42308.1"/>
    <property type="molecule type" value="Genomic_DNA"/>
</dbReference>
<comment type="caution">
    <text evidence="1">The sequence shown here is derived from an EMBL/GenBank/DDBJ whole genome shotgun (WGS) entry which is preliminary data.</text>
</comment>
<sequence>MILVLGPLILPPIVSQAGRMSSASSHFESHSVEVLACRSRALGRPSRGFRSTIIPSSSGSAAPDDSRATEALATMRLCFNVDSTVMARRLVDVREHYYVPQSMNFMFLYRINVLMMHFRVASVCRSMLSKRD</sequence>